<keyword evidence="7 8" id="KW-0131">Cell cycle</keyword>
<proteinExistence type="inferred from homology"/>
<keyword evidence="12" id="KW-1185">Reference proteome</keyword>
<keyword evidence="6 8" id="KW-0472">Membrane</keyword>
<dbReference type="Proteomes" id="UP001501371">
    <property type="component" value="Unassembled WGS sequence"/>
</dbReference>
<dbReference type="GO" id="GO:0051301">
    <property type="term" value="P:cell division"/>
    <property type="evidence" value="ECO:0007669"/>
    <property type="project" value="UniProtKB-KW"/>
</dbReference>
<evidence type="ECO:0000313" key="12">
    <source>
        <dbReference type="Proteomes" id="UP001501371"/>
    </source>
</evidence>
<protein>
    <recommendedName>
        <fullName evidence="8">Cell division protein FtsQ</fullName>
    </recommendedName>
</protein>
<dbReference type="PROSITE" id="PS51779">
    <property type="entry name" value="POTRA"/>
    <property type="match status" value="1"/>
</dbReference>
<comment type="subcellular location">
    <subcellularLocation>
        <location evidence="8">Cell membrane</location>
        <topology evidence="8">Single-pass type II membrane protein</topology>
    </subcellularLocation>
    <subcellularLocation>
        <location evidence="1">Membrane</location>
    </subcellularLocation>
    <text evidence="8">Localizes to the division septum.</text>
</comment>
<comment type="function">
    <text evidence="8">Essential cell division protein.</text>
</comment>
<feature type="compositionally biased region" description="Basic and acidic residues" evidence="9">
    <location>
        <begin position="9"/>
        <end position="25"/>
    </location>
</feature>
<evidence type="ECO:0000313" key="11">
    <source>
        <dbReference type="EMBL" id="GAA1188372.1"/>
    </source>
</evidence>
<dbReference type="InterPro" id="IPR034746">
    <property type="entry name" value="POTRA"/>
</dbReference>
<dbReference type="RefSeq" id="WP_344281532.1">
    <property type="nucleotide sequence ID" value="NZ_BAAAKV010000055.1"/>
</dbReference>
<evidence type="ECO:0000256" key="6">
    <source>
        <dbReference type="ARBA" id="ARBA00023136"/>
    </source>
</evidence>
<evidence type="ECO:0000256" key="8">
    <source>
        <dbReference type="HAMAP-Rule" id="MF_00911"/>
    </source>
</evidence>
<feature type="transmembrane region" description="Helical" evidence="8">
    <location>
        <begin position="35"/>
        <end position="54"/>
    </location>
</feature>
<dbReference type="InterPro" id="IPR013685">
    <property type="entry name" value="POTRA_FtsQ_type"/>
</dbReference>
<dbReference type="HAMAP" id="MF_00911">
    <property type="entry name" value="FtsQ_subfam"/>
    <property type="match status" value="1"/>
</dbReference>
<evidence type="ECO:0000256" key="4">
    <source>
        <dbReference type="ARBA" id="ARBA00022692"/>
    </source>
</evidence>
<dbReference type="PANTHER" id="PTHR37820">
    <property type="entry name" value="CELL DIVISION PROTEIN DIVIB"/>
    <property type="match status" value="1"/>
</dbReference>
<evidence type="ECO:0000256" key="9">
    <source>
        <dbReference type="SAM" id="MobiDB-lite"/>
    </source>
</evidence>
<evidence type="ECO:0000259" key="10">
    <source>
        <dbReference type="PROSITE" id="PS51779"/>
    </source>
</evidence>
<evidence type="ECO:0000256" key="5">
    <source>
        <dbReference type="ARBA" id="ARBA00022989"/>
    </source>
</evidence>
<name>A0ABP4FNG9_9ACTN</name>
<keyword evidence="4 8" id="KW-0812">Transmembrane</keyword>
<dbReference type="PANTHER" id="PTHR37820:SF1">
    <property type="entry name" value="CELL DIVISION PROTEIN FTSQ"/>
    <property type="match status" value="1"/>
</dbReference>
<reference evidence="12" key="1">
    <citation type="journal article" date="2019" name="Int. J. Syst. Evol. Microbiol.">
        <title>The Global Catalogue of Microorganisms (GCM) 10K type strain sequencing project: providing services to taxonomists for standard genome sequencing and annotation.</title>
        <authorList>
            <consortium name="The Broad Institute Genomics Platform"/>
            <consortium name="The Broad Institute Genome Sequencing Center for Infectious Disease"/>
            <person name="Wu L."/>
            <person name="Ma J."/>
        </authorList>
    </citation>
    <scope>NUCLEOTIDE SEQUENCE [LARGE SCALE GENOMIC DNA]</scope>
    <source>
        <strain evidence="12">JCM 12696</strain>
    </source>
</reference>
<dbReference type="InterPro" id="IPR050487">
    <property type="entry name" value="FtsQ_DivIB"/>
</dbReference>
<dbReference type="Gene3D" id="3.10.20.310">
    <property type="entry name" value="membrane protein fhac"/>
    <property type="match status" value="1"/>
</dbReference>
<feature type="domain" description="POTRA" evidence="10">
    <location>
        <begin position="59"/>
        <end position="128"/>
    </location>
</feature>
<keyword evidence="2 8" id="KW-1003">Cell membrane</keyword>
<keyword evidence="3 8" id="KW-0132">Cell division</keyword>
<comment type="similarity">
    <text evidence="8">Belongs to the FtsQ/DivIB family. FtsQ subfamily.</text>
</comment>
<evidence type="ECO:0000256" key="1">
    <source>
        <dbReference type="ARBA" id="ARBA00004370"/>
    </source>
</evidence>
<comment type="caution">
    <text evidence="11">The sequence shown here is derived from an EMBL/GenBank/DDBJ whole genome shotgun (WGS) entry which is preliminary data.</text>
</comment>
<organism evidence="11 12">
    <name type="scientific">Streptomyces hebeiensis</name>
    <dbReference type="NCBI Taxonomy" id="229486"/>
    <lineage>
        <taxon>Bacteria</taxon>
        <taxon>Bacillati</taxon>
        <taxon>Actinomycetota</taxon>
        <taxon>Actinomycetes</taxon>
        <taxon>Kitasatosporales</taxon>
        <taxon>Streptomycetaceae</taxon>
        <taxon>Streptomyces</taxon>
    </lineage>
</organism>
<keyword evidence="5 8" id="KW-1133">Transmembrane helix</keyword>
<dbReference type="Pfam" id="PF08478">
    <property type="entry name" value="POTRA_1"/>
    <property type="match status" value="1"/>
</dbReference>
<dbReference type="EMBL" id="BAAAKV010000055">
    <property type="protein sequence ID" value="GAA1188372.1"/>
    <property type="molecule type" value="Genomic_DNA"/>
</dbReference>
<feature type="region of interest" description="Disordered" evidence="9">
    <location>
        <begin position="1"/>
        <end position="26"/>
    </location>
</feature>
<gene>
    <name evidence="8 11" type="primary">ftsQ</name>
    <name evidence="11" type="ORF">GCM10009654_52470</name>
</gene>
<evidence type="ECO:0000256" key="7">
    <source>
        <dbReference type="ARBA" id="ARBA00023306"/>
    </source>
</evidence>
<sequence>MAGPTTAERGARPKGESGGSEEPRERRFRLPGRRVMIVLAGSLVLFAGGTWLLYGSDWLRTERVSTSGTEVLTRSEVESVAAVPVGSPLVSVDTDGIEDRLRRKLPRIDSVDVERSWPHTIRLKVTERQPVLLIEKDAKFIEMDADGVRFATVDRAPDGVPLLRTALSPPSGQQRFGPARLTREAVRVREGLPGKVARDTRVVLVRSFDSISLELTGGRTVMWGSGEDGPAKARALTALMKAAPRARHFDVSAPTAPAASRS</sequence>
<evidence type="ECO:0000256" key="3">
    <source>
        <dbReference type="ARBA" id="ARBA00022618"/>
    </source>
</evidence>
<accession>A0ABP4FNG9</accession>
<dbReference type="InterPro" id="IPR026579">
    <property type="entry name" value="FtsQ"/>
</dbReference>
<evidence type="ECO:0000256" key="2">
    <source>
        <dbReference type="ARBA" id="ARBA00022475"/>
    </source>
</evidence>